<dbReference type="Pfam" id="PF00501">
    <property type="entry name" value="AMP-binding"/>
    <property type="match status" value="1"/>
</dbReference>
<organism evidence="2">
    <name type="scientific">marine sediment metagenome</name>
    <dbReference type="NCBI Taxonomy" id="412755"/>
    <lineage>
        <taxon>unclassified sequences</taxon>
        <taxon>metagenomes</taxon>
        <taxon>ecological metagenomes</taxon>
    </lineage>
</organism>
<dbReference type="PROSITE" id="PS00455">
    <property type="entry name" value="AMP_BINDING"/>
    <property type="match status" value="1"/>
</dbReference>
<dbReference type="PANTHER" id="PTHR24096:SF267">
    <property type="entry name" value="MALONATE--COA LIGASE ACSF3, MITOCHONDRIAL"/>
    <property type="match status" value="1"/>
</dbReference>
<dbReference type="GO" id="GO:0016405">
    <property type="term" value="F:CoA-ligase activity"/>
    <property type="evidence" value="ECO:0007669"/>
    <property type="project" value="TreeGrafter"/>
</dbReference>
<dbReference type="InterPro" id="IPR020845">
    <property type="entry name" value="AMP-binding_CS"/>
</dbReference>
<gene>
    <name evidence="2" type="ORF">LCGC14_3052820</name>
</gene>
<dbReference type="Gene3D" id="3.30.300.30">
    <property type="match status" value="1"/>
</dbReference>
<dbReference type="EMBL" id="LAZR01064396">
    <property type="protein sequence ID" value="KKK57602.1"/>
    <property type="molecule type" value="Genomic_DNA"/>
</dbReference>
<dbReference type="InterPro" id="IPR045851">
    <property type="entry name" value="AMP-bd_C_sf"/>
</dbReference>
<dbReference type="SUPFAM" id="SSF56801">
    <property type="entry name" value="Acetyl-CoA synthetase-like"/>
    <property type="match status" value="1"/>
</dbReference>
<protein>
    <recommendedName>
        <fullName evidence="1">AMP-dependent synthetase/ligase domain-containing protein</fullName>
    </recommendedName>
</protein>
<reference evidence="2" key="1">
    <citation type="journal article" date="2015" name="Nature">
        <title>Complex archaea that bridge the gap between prokaryotes and eukaryotes.</title>
        <authorList>
            <person name="Spang A."/>
            <person name="Saw J.H."/>
            <person name="Jorgensen S.L."/>
            <person name="Zaremba-Niedzwiedzka K."/>
            <person name="Martijn J."/>
            <person name="Lind A.E."/>
            <person name="van Eijk R."/>
            <person name="Schleper C."/>
            <person name="Guy L."/>
            <person name="Ettema T.J."/>
        </authorList>
    </citation>
    <scope>NUCLEOTIDE SEQUENCE</scope>
</reference>
<evidence type="ECO:0000313" key="2">
    <source>
        <dbReference type="EMBL" id="KKK57602.1"/>
    </source>
</evidence>
<feature type="non-terminal residue" evidence="2">
    <location>
        <position position="355"/>
    </location>
</feature>
<feature type="domain" description="AMP-dependent synthetase/ligase" evidence="1">
    <location>
        <begin position="37"/>
        <end position="287"/>
    </location>
</feature>
<dbReference type="AlphaFoldDB" id="A0A0F8WL49"/>
<sequence>QRIKATGHENCYFPLFIPLSYFEKEAVEMKLKITGIKEIVCLDSSEGEGELLESWTSNYRTPFEIGEENPDEIMALFPTGGTTGKPKGVMITHKNIETFFANYWSAFNYHDDCRHLVVAPMTHTAGLLGCAHFTRGGTNIMMAKADPKAIVDAIEDYGITHFFVPPTVLYMMLALPDVRQGDYSSLRHIFIGAAPTSLKKLKEAIDVFGPVMSEAFGQTEAPASITVKAPWDYLNADGSINDQRLQSIGRPAAFNKVAILADDGTEVSRGERGEICVKGELVVPGYYQDPQATAEVRKFGWHHTGDIGVMDSDGFITIVDRKKDMIISGGFNVFPNEIEQVITQIPEVQDCAVIG</sequence>
<comment type="caution">
    <text evidence="2">The sequence shown here is derived from an EMBL/GenBank/DDBJ whole genome shotgun (WGS) entry which is preliminary data.</text>
</comment>
<dbReference type="PANTHER" id="PTHR24096">
    <property type="entry name" value="LONG-CHAIN-FATTY-ACID--COA LIGASE"/>
    <property type="match status" value="1"/>
</dbReference>
<dbReference type="InterPro" id="IPR042099">
    <property type="entry name" value="ANL_N_sf"/>
</dbReference>
<dbReference type="InterPro" id="IPR000873">
    <property type="entry name" value="AMP-dep_synth/lig_dom"/>
</dbReference>
<evidence type="ECO:0000259" key="1">
    <source>
        <dbReference type="Pfam" id="PF00501"/>
    </source>
</evidence>
<proteinExistence type="predicted"/>
<feature type="non-terminal residue" evidence="2">
    <location>
        <position position="1"/>
    </location>
</feature>
<dbReference type="Gene3D" id="3.40.50.12780">
    <property type="entry name" value="N-terminal domain of ligase-like"/>
    <property type="match status" value="1"/>
</dbReference>
<accession>A0A0F8WL49</accession>
<name>A0A0F8WL49_9ZZZZ</name>